<reference evidence="1" key="2">
    <citation type="journal article" date="2020" name="Nat. Commun.">
        <title>Large-scale genome sequencing of mycorrhizal fungi provides insights into the early evolution of symbiotic traits.</title>
        <authorList>
            <person name="Miyauchi S."/>
            <person name="Kiss E."/>
            <person name="Kuo A."/>
            <person name="Drula E."/>
            <person name="Kohler A."/>
            <person name="Sanchez-Garcia M."/>
            <person name="Morin E."/>
            <person name="Andreopoulos B."/>
            <person name="Barry K.W."/>
            <person name="Bonito G."/>
            <person name="Buee M."/>
            <person name="Carver A."/>
            <person name="Chen C."/>
            <person name="Cichocki N."/>
            <person name="Clum A."/>
            <person name="Culley D."/>
            <person name="Crous P.W."/>
            <person name="Fauchery L."/>
            <person name="Girlanda M."/>
            <person name="Hayes R.D."/>
            <person name="Keri Z."/>
            <person name="LaButti K."/>
            <person name="Lipzen A."/>
            <person name="Lombard V."/>
            <person name="Magnuson J."/>
            <person name="Maillard F."/>
            <person name="Murat C."/>
            <person name="Nolan M."/>
            <person name="Ohm R.A."/>
            <person name="Pangilinan J."/>
            <person name="Pereira M.F."/>
            <person name="Perotto S."/>
            <person name="Peter M."/>
            <person name="Pfister S."/>
            <person name="Riley R."/>
            <person name="Sitrit Y."/>
            <person name="Stielow J.B."/>
            <person name="Szollosi G."/>
            <person name="Zifcakova L."/>
            <person name="Stursova M."/>
            <person name="Spatafora J.W."/>
            <person name="Tedersoo L."/>
            <person name="Vaario L.M."/>
            <person name="Yamada A."/>
            <person name="Yan M."/>
            <person name="Wang P."/>
            <person name="Xu J."/>
            <person name="Bruns T."/>
            <person name="Baldrian P."/>
            <person name="Vilgalys R."/>
            <person name="Dunand C."/>
            <person name="Henrissat B."/>
            <person name="Grigoriev I.V."/>
            <person name="Hibbett D."/>
            <person name="Nagy L.G."/>
            <person name="Martin F.M."/>
        </authorList>
    </citation>
    <scope>NUCLEOTIDE SEQUENCE</scope>
    <source>
        <strain evidence="1">P2</strain>
    </source>
</reference>
<evidence type="ECO:0000313" key="2">
    <source>
        <dbReference type="Proteomes" id="UP000886501"/>
    </source>
</evidence>
<proteinExistence type="predicted"/>
<evidence type="ECO:0000313" key="1">
    <source>
        <dbReference type="EMBL" id="KAF9653502.1"/>
    </source>
</evidence>
<dbReference type="Proteomes" id="UP000886501">
    <property type="component" value="Unassembled WGS sequence"/>
</dbReference>
<sequence length="256" mass="29810">MLFSAFLIPLFTLIILRPWISDNFLWRSKKVLLVTAHPDDEALFFSPTLLAVPRGVQVFSLCLSHGDSEGLGQVRREEFHRALDVLKIPENRRWILNHPLLQDDIKAMWEPNVVAAQVEPYVTDYKIDTILTFDDYGVSSHPNHISIIRGIRYMLETNLFAKPPKVYSLTTVSLLPKYTGVFGGVFARFNLWLKTDWETTPMFISGAGQYIRGLSAMRQHRSQMVWFRWLNVFFSRYMWVNEWKEVDIAQTAKARI</sequence>
<dbReference type="EMBL" id="MU117963">
    <property type="protein sequence ID" value="KAF9653502.1"/>
    <property type="molecule type" value="Genomic_DNA"/>
</dbReference>
<gene>
    <name evidence="1" type="ORF">BDM02DRAFT_3087123</name>
</gene>
<protein>
    <submittedName>
        <fullName evidence="1">LmbE-like protein</fullName>
    </submittedName>
</protein>
<keyword evidence="2" id="KW-1185">Reference proteome</keyword>
<name>A0ACB6ZV71_THEGA</name>
<comment type="caution">
    <text evidence="1">The sequence shown here is derived from an EMBL/GenBank/DDBJ whole genome shotgun (WGS) entry which is preliminary data.</text>
</comment>
<reference evidence="1" key="1">
    <citation type="submission" date="2019-10" db="EMBL/GenBank/DDBJ databases">
        <authorList>
            <consortium name="DOE Joint Genome Institute"/>
            <person name="Kuo A."/>
            <person name="Miyauchi S."/>
            <person name="Kiss E."/>
            <person name="Drula E."/>
            <person name="Kohler A."/>
            <person name="Sanchez-Garcia M."/>
            <person name="Andreopoulos B."/>
            <person name="Barry K.W."/>
            <person name="Bonito G."/>
            <person name="Buee M."/>
            <person name="Carver A."/>
            <person name="Chen C."/>
            <person name="Cichocki N."/>
            <person name="Clum A."/>
            <person name="Culley D."/>
            <person name="Crous P.W."/>
            <person name="Fauchery L."/>
            <person name="Girlanda M."/>
            <person name="Hayes R."/>
            <person name="Keri Z."/>
            <person name="Labutti K."/>
            <person name="Lipzen A."/>
            <person name="Lombard V."/>
            <person name="Magnuson J."/>
            <person name="Maillard F."/>
            <person name="Morin E."/>
            <person name="Murat C."/>
            <person name="Nolan M."/>
            <person name="Ohm R."/>
            <person name="Pangilinan J."/>
            <person name="Pereira M."/>
            <person name="Perotto S."/>
            <person name="Peter M."/>
            <person name="Riley R."/>
            <person name="Sitrit Y."/>
            <person name="Stielow B."/>
            <person name="Szollosi G."/>
            <person name="Zifcakova L."/>
            <person name="Stursova M."/>
            <person name="Spatafora J.W."/>
            <person name="Tedersoo L."/>
            <person name="Vaario L.-M."/>
            <person name="Yamada A."/>
            <person name="Yan M."/>
            <person name="Wang P."/>
            <person name="Xu J."/>
            <person name="Bruns T."/>
            <person name="Baldrian P."/>
            <person name="Vilgalys R."/>
            <person name="Henrissat B."/>
            <person name="Grigoriev I.V."/>
            <person name="Hibbett D."/>
            <person name="Nagy L.G."/>
            <person name="Martin F.M."/>
        </authorList>
    </citation>
    <scope>NUCLEOTIDE SEQUENCE</scope>
    <source>
        <strain evidence="1">P2</strain>
    </source>
</reference>
<accession>A0ACB6ZV71</accession>
<organism evidence="1 2">
    <name type="scientific">Thelephora ganbajun</name>
    <name type="common">Ganba fungus</name>
    <dbReference type="NCBI Taxonomy" id="370292"/>
    <lineage>
        <taxon>Eukaryota</taxon>
        <taxon>Fungi</taxon>
        <taxon>Dikarya</taxon>
        <taxon>Basidiomycota</taxon>
        <taxon>Agaricomycotina</taxon>
        <taxon>Agaricomycetes</taxon>
        <taxon>Thelephorales</taxon>
        <taxon>Thelephoraceae</taxon>
        <taxon>Thelephora</taxon>
    </lineage>
</organism>